<feature type="domain" description="Alpha-D-phosphohexomutase alpha/beta/alpha" evidence="7">
    <location>
        <begin position="180"/>
        <end position="316"/>
    </location>
</feature>
<sequence>MSKILKFKNSDNDINKNKSYTQIITTKPYCFTYANYKSGLILSYIYINGKAYEVNSYYEAYETLLKVLTYYYKDSVDMYFDENNLSSTKSSDFKRPYKLVNVYIETNYASKKLLNIMDDLTRIFNMKYYLLSNKKKIRTNSTNDKYKTWLSYSSLSSDDDALLKKMSEDEIKNNFATDLVFGTAGLRGKLGLGTNMMNVYTVKLAAKAIALVLKEKFDAPSVVIGYDTRHMSREFAHLSKNIFTKEGITVYLFDDALPTPFVSYGIRHYKASCGVMVTASHNPKDYNGYKVYNEHGSQILEDMAELVQSKMKTINFDNISITDNDEKYLKMIDDEFFDSYYKDLYSIKLDVDMDENLNFVYTPLNGTGLKPIVKVIKDFGFKNYHIPKIQEHPDPDFTSCPYPNPEFKEAFNEAIKLAKEKNADAIFASDPDCDRINMAVRKDENYVILDGNRLGALMLDFILNHSKAAKTSYLVKSIVTSDFAKAIAKDHGLESADVLTGFKNICKLANDFENVNDKHFFFGFEESIGYVYKDFVRDKDAVNAFMILIQMTSYYKKHNINILDHLNELYKKYGYFVQSQESIVFEGLDGKDKMAKIMDNFRKNYKTEIDGLKFIKRIDYLNDDTGLDKSNVLKYYIDDYSWIAIRPSGTEPKIKFYFSIRTKNEDEAEKELDRIKNIFLEKIK</sequence>
<organism evidence="10 11">
    <name type="scientific">Fenollaria massiliensis</name>
    <dbReference type="NCBI Taxonomy" id="938288"/>
    <lineage>
        <taxon>Bacteria</taxon>
        <taxon>Bacillati</taxon>
        <taxon>Bacillota</taxon>
        <taxon>Clostridia</taxon>
        <taxon>Eubacteriales</taxon>
        <taxon>Fenollaria</taxon>
    </lineage>
</organism>
<keyword evidence="3" id="KW-0597">Phosphoprotein</keyword>
<evidence type="ECO:0000259" key="8">
    <source>
        <dbReference type="Pfam" id="PF02879"/>
    </source>
</evidence>
<dbReference type="AlphaFoldDB" id="A0A9E7ITH8"/>
<evidence type="ECO:0000256" key="4">
    <source>
        <dbReference type="ARBA" id="ARBA00022723"/>
    </source>
</evidence>
<keyword evidence="5" id="KW-0460">Magnesium</keyword>
<evidence type="ECO:0000256" key="3">
    <source>
        <dbReference type="ARBA" id="ARBA00022553"/>
    </source>
</evidence>
<evidence type="ECO:0000256" key="2">
    <source>
        <dbReference type="ARBA" id="ARBA00010231"/>
    </source>
</evidence>
<dbReference type="PANTHER" id="PTHR45745:SF1">
    <property type="entry name" value="PHOSPHOGLUCOMUTASE 2B-RELATED"/>
    <property type="match status" value="1"/>
</dbReference>
<dbReference type="InterPro" id="IPR005846">
    <property type="entry name" value="A-D-PHexomutase_a/b/a-III"/>
</dbReference>
<keyword evidence="11" id="KW-1185">Reference proteome</keyword>
<gene>
    <name evidence="10" type="ORF">M1R53_04835</name>
</gene>
<evidence type="ECO:0000313" key="11">
    <source>
        <dbReference type="Proteomes" id="UP000831151"/>
    </source>
</evidence>
<proteinExistence type="inferred from homology"/>
<dbReference type="GO" id="GO:0008973">
    <property type="term" value="F:phosphopentomutase activity"/>
    <property type="evidence" value="ECO:0007669"/>
    <property type="project" value="TreeGrafter"/>
</dbReference>
<protein>
    <submittedName>
        <fullName evidence="10">Phospho-sugar mutase</fullName>
    </submittedName>
</protein>
<dbReference type="Pfam" id="PF02879">
    <property type="entry name" value="PGM_PMM_II"/>
    <property type="match status" value="1"/>
</dbReference>
<feature type="domain" description="Alpha-D-phosphohexomutase alpha/beta/alpha" evidence="9">
    <location>
        <begin position="450"/>
        <end position="570"/>
    </location>
</feature>
<dbReference type="Gene3D" id="3.40.120.10">
    <property type="entry name" value="Alpha-D-Glucose-1,6-Bisphosphate, subunit A, domain 3"/>
    <property type="match status" value="3"/>
</dbReference>
<dbReference type="InterPro" id="IPR005845">
    <property type="entry name" value="A-D-PHexomutase_a/b/a-II"/>
</dbReference>
<dbReference type="InterPro" id="IPR016066">
    <property type="entry name" value="A-D-PHexomutase_CS"/>
</dbReference>
<dbReference type="InterPro" id="IPR016055">
    <property type="entry name" value="A-D-PHexomutase_a/b/a-I/II/III"/>
</dbReference>
<dbReference type="InterPro" id="IPR005844">
    <property type="entry name" value="A-D-PHexomutase_a/b/a-I"/>
</dbReference>
<dbReference type="InterPro" id="IPR036900">
    <property type="entry name" value="A-D-PHexomutase_C_sf"/>
</dbReference>
<evidence type="ECO:0000256" key="6">
    <source>
        <dbReference type="ARBA" id="ARBA00023235"/>
    </source>
</evidence>
<dbReference type="PROSITE" id="PS00710">
    <property type="entry name" value="PGM_PMM"/>
    <property type="match status" value="1"/>
</dbReference>
<comment type="similarity">
    <text evidence="2">Belongs to the phosphohexose mutase family.</text>
</comment>
<feature type="domain" description="Alpha-D-phosphohexomutase alpha/beta/alpha" evidence="8">
    <location>
        <begin position="351"/>
        <end position="439"/>
    </location>
</feature>
<dbReference type="GO" id="GO:0006166">
    <property type="term" value="P:purine ribonucleoside salvage"/>
    <property type="evidence" value="ECO:0007669"/>
    <property type="project" value="TreeGrafter"/>
</dbReference>
<dbReference type="Proteomes" id="UP000831151">
    <property type="component" value="Chromosome"/>
</dbReference>
<dbReference type="KEGG" id="fms:M1R53_04835"/>
<dbReference type="Pfam" id="PF02878">
    <property type="entry name" value="PGM_PMM_I"/>
    <property type="match status" value="1"/>
</dbReference>
<dbReference type="SUPFAM" id="SSF53738">
    <property type="entry name" value="Phosphoglucomutase, first 3 domains"/>
    <property type="match status" value="3"/>
</dbReference>
<keyword evidence="4" id="KW-0479">Metal-binding</keyword>
<dbReference type="GO" id="GO:0005975">
    <property type="term" value="P:carbohydrate metabolic process"/>
    <property type="evidence" value="ECO:0007669"/>
    <property type="project" value="InterPro"/>
</dbReference>
<dbReference type="EMBL" id="CP096649">
    <property type="protein sequence ID" value="UQK58567.1"/>
    <property type="molecule type" value="Genomic_DNA"/>
</dbReference>
<evidence type="ECO:0000256" key="1">
    <source>
        <dbReference type="ARBA" id="ARBA00001946"/>
    </source>
</evidence>
<evidence type="ECO:0000259" key="7">
    <source>
        <dbReference type="Pfam" id="PF02878"/>
    </source>
</evidence>
<evidence type="ECO:0000259" key="9">
    <source>
        <dbReference type="Pfam" id="PF02880"/>
    </source>
</evidence>
<dbReference type="SUPFAM" id="SSF55957">
    <property type="entry name" value="Phosphoglucomutase, C-terminal domain"/>
    <property type="match status" value="1"/>
</dbReference>
<evidence type="ECO:0000256" key="5">
    <source>
        <dbReference type="ARBA" id="ARBA00022842"/>
    </source>
</evidence>
<dbReference type="Gene3D" id="3.30.310.50">
    <property type="entry name" value="Alpha-D-phosphohexomutase, C-terminal domain"/>
    <property type="match status" value="1"/>
</dbReference>
<dbReference type="CDD" id="cd05799">
    <property type="entry name" value="PGM2"/>
    <property type="match status" value="1"/>
</dbReference>
<comment type="cofactor">
    <cofactor evidence="1">
        <name>Mg(2+)</name>
        <dbReference type="ChEBI" id="CHEBI:18420"/>
    </cofactor>
</comment>
<evidence type="ECO:0000313" key="10">
    <source>
        <dbReference type="EMBL" id="UQK58567.1"/>
    </source>
</evidence>
<dbReference type="PANTHER" id="PTHR45745">
    <property type="entry name" value="PHOSPHOMANNOMUTASE 45A"/>
    <property type="match status" value="1"/>
</dbReference>
<reference evidence="10" key="1">
    <citation type="submission" date="2022-04" db="EMBL/GenBank/DDBJ databases">
        <title>Complete genome sequences of Ezakiella coagulans and Fenollaria massiliensis.</title>
        <authorList>
            <person name="France M.T."/>
            <person name="Clifford J."/>
            <person name="Narina S."/>
            <person name="Rutt L."/>
            <person name="Ravel J."/>
        </authorList>
    </citation>
    <scope>NUCLEOTIDE SEQUENCE</scope>
    <source>
        <strain evidence="10">C0061C2</strain>
    </source>
</reference>
<accession>A0A9E7ITH8</accession>
<dbReference type="Pfam" id="PF02880">
    <property type="entry name" value="PGM_PMM_III"/>
    <property type="match status" value="1"/>
</dbReference>
<name>A0A9E7ITH8_9FIRM</name>
<dbReference type="RefSeq" id="WP_249242172.1">
    <property type="nucleotide sequence ID" value="NZ_CP096649.1"/>
</dbReference>
<keyword evidence="6" id="KW-0413">Isomerase</keyword>
<dbReference type="GO" id="GO:0000287">
    <property type="term" value="F:magnesium ion binding"/>
    <property type="evidence" value="ECO:0007669"/>
    <property type="project" value="InterPro"/>
</dbReference>